<dbReference type="InterPro" id="IPR032675">
    <property type="entry name" value="LRR_dom_sf"/>
</dbReference>
<dbReference type="STRING" id="1077348.A0A2G8SM27"/>
<keyword evidence="2" id="KW-1185">Reference proteome</keyword>
<accession>A0A2G8SM27</accession>
<proteinExistence type="predicted"/>
<sequence length="405" mass="45742">MPALERLQLDFEPDTHHRDEELDALDPDAREDEEGSSIRYPFFWFPNPEQFPRLTHLSLGRCVNFSLRFPVITTLTSLELDRCVTSTFSLTDFMGQFLAKLPALQELRLCRVDISPSPGSNLTFLPSLRTLKLEHFPLQVAGFLSSLAPLPVDMNVHLNRRLRYLGPGLDPEPPVTALYSLPPNRSILPILDLVETVTIYQDWFENCSLFGTTPNGTTVEIAAWVAENCPESQDYLGDVADAFKNAPVTELRVEGHDEHEMDEKQWARALRAFPRLRRIAIVDTDVKCDARPGLLKALRPVPSDAGSSESEVLCAELQSLTLVARRPRYDAKFAAEIAECLAERSARGSRLQDLCIILVRPQKNGKNSSATYQGRQKAYTEMLEPLVGTLRFEERRAPVYEVIEY</sequence>
<dbReference type="EMBL" id="AYKW01000005">
    <property type="protein sequence ID" value="PIL34628.1"/>
    <property type="molecule type" value="Genomic_DNA"/>
</dbReference>
<dbReference type="OrthoDB" id="3365698at2759"/>
<dbReference type="Proteomes" id="UP000230002">
    <property type="component" value="Unassembled WGS sequence"/>
</dbReference>
<dbReference type="SUPFAM" id="SSF52047">
    <property type="entry name" value="RNI-like"/>
    <property type="match status" value="1"/>
</dbReference>
<dbReference type="AlphaFoldDB" id="A0A2G8SM27"/>
<dbReference type="Gene3D" id="3.80.10.10">
    <property type="entry name" value="Ribonuclease Inhibitor"/>
    <property type="match status" value="1"/>
</dbReference>
<reference evidence="1 2" key="1">
    <citation type="journal article" date="2015" name="Sci. Rep.">
        <title>Chromosome-level genome map provides insights into diverse defense mechanisms in the medicinal fungus Ganoderma sinense.</title>
        <authorList>
            <person name="Zhu Y."/>
            <person name="Xu J."/>
            <person name="Sun C."/>
            <person name="Zhou S."/>
            <person name="Xu H."/>
            <person name="Nelson D.R."/>
            <person name="Qian J."/>
            <person name="Song J."/>
            <person name="Luo H."/>
            <person name="Xiang L."/>
            <person name="Li Y."/>
            <person name="Xu Z."/>
            <person name="Ji A."/>
            <person name="Wang L."/>
            <person name="Lu S."/>
            <person name="Hayward A."/>
            <person name="Sun W."/>
            <person name="Li X."/>
            <person name="Schwartz D.C."/>
            <person name="Wang Y."/>
            <person name="Chen S."/>
        </authorList>
    </citation>
    <scope>NUCLEOTIDE SEQUENCE [LARGE SCALE GENOMIC DNA]</scope>
    <source>
        <strain evidence="1 2">ZZ0214-1</strain>
    </source>
</reference>
<evidence type="ECO:0000313" key="1">
    <source>
        <dbReference type="EMBL" id="PIL34628.1"/>
    </source>
</evidence>
<gene>
    <name evidence="1" type="ORF">GSI_03407</name>
</gene>
<protein>
    <submittedName>
        <fullName evidence="1">Uncharacterized protein</fullName>
    </submittedName>
</protein>
<name>A0A2G8SM27_9APHY</name>
<evidence type="ECO:0000313" key="2">
    <source>
        <dbReference type="Proteomes" id="UP000230002"/>
    </source>
</evidence>
<comment type="caution">
    <text evidence="1">The sequence shown here is derived from an EMBL/GenBank/DDBJ whole genome shotgun (WGS) entry which is preliminary data.</text>
</comment>
<organism evidence="1 2">
    <name type="scientific">Ganoderma sinense ZZ0214-1</name>
    <dbReference type="NCBI Taxonomy" id="1077348"/>
    <lineage>
        <taxon>Eukaryota</taxon>
        <taxon>Fungi</taxon>
        <taxon>Dikarya</taxon>
        <taxon>Basidiomycota</taxon>
        <taxon>Agaricomycotina</taxon>
        <taxon>Agaricomycetes</taxon>
        <taxon>Polyporales</taxon>
        <taxon>Polyporaceae</taxon>
        <taxon>Ganoderma</taxon>
    </lineage>
</organism>